<dbReference type="WBParaSite" id="TCONS_00003930.p1">
    <property type="protein sequence ID" value="TCONS_00003930.p1"/>
    <property type="gene ID" value="XLOC_000689"/>
</dbReference>
<dbReference type="Pfam" id="PF02434">
    <property type="entry name" value="Fringe"/>
    <property type="match status" value="1"/>
</dbReference>
<comment type="pathway">
    <text evidence="2">Protein modification; protein glycosylation.</text>
</comment>
<organism evidence="14 15">
    <name type="scientific">Strongyloides stercoralis</name>
    <name type="common">Threadworm</name>
    <dbReference type="NCBI Taxonomy" id="6248"/>
    <lineage>
        <taxon>Eukaryota</taxon>
        <taxon>Metazoa</taxon>
        <taxon>Ecdysozoa</taxon>
        <taxon>Nematoda</taxon>
        <taxon>Chromadorea</taxon>
        <taxon>Rhabditida</taxon>
        <taxon>Tylenchina</taxon>
        <taxon>Panagrolaimomorpha</taxon>
        <taxon>Strongyloidoidea</taxon>
        <taxon>Strongyloididae</taxon>
        <taxon>Strongyloides</taxon>
    </lineage>
</organism>
<keyword evidence="9" id="KW-0735">Signal-anchor</keyword>
<evidence type="ECO:0000259" key="13">
    <source>
        <dbReference type="Pfam" id="PF02434"/>
    </source>
</evidence>
<name>A0AAF5CYK4_STRER</name>
<dbReference type="PANTHER" id="PTHR23033:SF12">
    <property type="entry name" value="GLYCOPROTEIN-N-ACETYLGALACTOSAMINE 3-BETA-GALACTOSYLTRANSFERASE 1-RELATED"/>
    <property type="match status" value="1"/>
</dbReference>
<dbReference type="InterPro" id="IPR003378">
    <property type="entry name" value="Fringe-like_glycosylTrfase"/>
</dbReference>
<evidence type="ECO:0000256" key="5">
    <source>
        <dbReference type="ARBA" id="ARBA00022676"/>
    </source>
</evidence>
<feature type="domain" description="Fringe-like glycosyltransferase" evidence="13">
    <location>
        <begin position="101"/>
        <end position="206"/>
    </location>
</feature>
<keyword evidence="5" id="KW-0328">Glycosyltransferase</keyword>
<protein>
    <recommendedName>
        <fullName evidence="4">N-acetylgalactosaminide beta-1,3-galactosyltransferase</fullName>
        <ecNumber evidence="4">2.4.1.122</ecNumber>
    </recommendedName>
</protein>
<evidence type="ECO:0000256" key="2">
    <source>
        <dbReference type="ARBA" id="ARBA00004922"/>
    </source>
</evidence>
<keyword evidence="6" id="KW-0808">Transferase</keyword>
<feature type="transmembrane region" description="Helical" evidence="12">
    <location>
        <begin position="33"/>
        <end position="51"/>
    </location>
</feature>
<evidence type="ECO:0000313" key="15">
    <source>
        <dbReference type="WBParaSite" id="TCONS_00003930.p1"/>
    </source>
</evidence>
<keyword evidence="11 12" id="KW-0472">Membrane</keyword>
<keyword evidence="10 12" id="KW-1133">Transmembrane helix</keyword>
<evidence type="ECO:0000256" key="9">
    <source>
        <dbReference type="ARBA" id="ARBA00022968"/>
    </source>
</evidence>
<dbReference type="InterPro" id="IPR026050">
    <property type="entry name" value="C1GALT1/C1GALT1_chp1"/>
</dbReference>
<dbReference type="AlphaFoldDB" id="A0AAF5CYK4"/>
<evidence type="ECO:0000256" key="3">
    <source>
        <dbReference type="ARBA" id="ARBA00006462"/>
    </source>
</evidence>
<reference evidence="15" key="1">
    <citation type="submission" date="2024-02" db="UniProtKB">
        <authorList>
            <consortium name="WormBaseParasite"/>
        </authorList>
    </citation>
    <scope>IDENTIFICATION</scope>
</reference>
<dbReference type="EC" id="2.4.1.122" evidence="4"/>
<sequence length="669" mass="78338">YINKICQGNEYIYFSQLMIKFTKQHFFVHIKHSVQFILLLLGIFFVVRYCIKVPHIINTKNYPFWSEIMDNKTLIKIHYNLYTSPGAKMLPISGELFCFTITNEKYHKDKVIAINNTWIQKCDHGEIYTESTTNLESNIPFTDLFRHLSKEYNHPFWRTLISLQYSYSKVSDKFNWYLKISDDTYLIVENLRNILKKYDSNKPYYMVLHSNVYLKEEEGSFVFSRKAIELLSKELHQNDSLCPYNSNEIIGIIECMRNIGAERITKIVKDSKGKKKSRDWNIKTELHFRREENKIKNFKDSFTKKRDGFSIFDNNLISLHHLTPSEMLKIDLFLNNKLFFSLFFNNMSIFYFLFIICYLPLIYSKPLSPKEKEFMEKLAKFKFDSIFDDFKISNCADECFLSTSKISAKSMTEALFYNVKNVYKLCENSIPIEECLEEKGCQSDLMSDTYMVTYKFICQKYDNDDTYIHEAFDKLKCLQNDANKLLVKCSNSCNVQNTFQKITNLDDDINMINFVNEEDKKILALPDLSPICQSSTCFLSCVGNNMNEKCKVENSSPLISAFNSLLKLEKNSLHGIEIRDIKSYYEYVIQTQCKNLSTTNDTVKIEKTKNLPSSVGKVKTVPVSLPSKNEECEGCGKDMFEYMYKKNSTEVLSTIMSQVRSSLDMIFLN</sequence>
<dbReference type="Gene3D" id="3.90.550.50">
    <property type="match status" value="1"/>
</dbReference>
<keyword evidence="14" id="KW-1185">Reference proteome</keyword>
<dbReference type="Proteomes" id="UP000035681">
    <property type="component" value="Unplaced"/>
</dbReference>
<evidence type="ECO:0000256" key="6">
    <source>
        <dbReference type="ARBA" id="ARBA00022679"/>
    </source>
</evidence>
<evidence type="ECO:0000256" key="12">
    <source>
        <dbReference type="SAM" id="Phobius"/>
    </source>
</evidence>
<dbReference type="GO" id="GO:0016020">
    <property type="term" value="C:membrane"/>
    <property type="evidence" value="ECO:0007669"/>
    <property type="project" value="UniProtKB-SubCell"/>
</dbReference>
<dbReference type="GO" id="GO:0016263">
    <property type="term" value="F:glycoprotein-N-acetylgalactosamine 3-beta-galactosyltransferase activity"/>
    <property type="evidence" value="ECO:0007669"/>
    <property type="project" value="UniProtKB-EC"/>
</dbReference>
<dbReference type="PANTHER" id="PTHR23033">
    <property type="entry name" value="BETA1,3-GALACTOSYLTRANSFERASE"/>
    <property type="match status" value="1"/>
</dbReference>
<evidence type="ECO:0000313" key="14">
    <source>
        <dbReference type="Proteomes" id="UP000035681"/>
    </source>
</evidence>
<evidence type="ECO:0000256" key="10">
    <source>
        <dbReference type="ARBA" id="ARBA00022989"/>
    </source>
</evidence>
<comment type="similarity">
    <text evidence="3">Belongs to the glycosyltransferase 31 family. Beta3-Gal-T subfamily.</text>
</comment>
<proteinExistence type="inferred from homology"/>
<evidence type="ECO:0000256" key="1">
    <source>
        <dbReference type="ARBA" id="ARBA00004606"/>
    </source>
</evidence>
<keyword evidence="8" id="KW-0547">Nucleotide-binding</keyword>
<accession>A0AAF5CYK4</accession>
<evidence type="ECO:0000256" key="8">
    <source>
        <dbReference type="ARBA" id="ARBA00022741"/>
    </source>
</evidence>
<feature type="transmembrane region" description="Helical" evidence="12">
    <location>
        <begin position="338"/>
        <end position="363"/>
    </location>
</feature>
<evidence type="ECO:0000256" key="11">
    <source>
        <dbReference type="ARBA" id="ARBA00023136"/>
    </source>
</evidence>
<evidence type="ECO:0000256" key="7">
    <source>
        <dbReference type="ARBA" id="ARBA00022692"/>
    </source>
</evidence>
<dbReference type="GO" id="GO:0000166">
    <property type="term" value="F:nucleotide binding"/>
    <property type="evidence" value="ECO:0007669"/>
    <property type="project" value="UniProtKB-KW"/>
</dbReference>
<comment type="subcellular location">
    <subcellularLocation>
        <location evidence="1">Membrane</location>
        <topology evidence="1">Single-pass type II membrane protein</topology>
    </subcellularLocation>
</comment>
<keyword evidence="7 12" id="KW-0812">Transmembrane</keyword>
<evidence type="ECO:0000256" key="4">
    <source>
        <dbReference type="ARBA" id="ARBA00012557"/>
    </source>
</evidence>